<dbReference type="RefSeq" id="XP_036370586.1">
    <property type="nucleotide sequence ID" value="XM_036514693.1"/>
</dbReference>
<evidence type="ECO:0000256" key="8">
    <source>
        <dbReference type="ARBA" id="ARBA00023163"/>
    </source>
</evidence>
<dbReference type="GO" id="GO:0008270">
    <property type="term" value="F:zinc ion binding"/>
    <property type="evidence" value="ECO:0007669"/>
    <property type="project" value="UniProtKB-KW"/>
</dbReference>
<reference evidence="15 16" key="1">
    <citation type="submission" date="2025-08" db="UniProtKB">
        <authorList>
            <consortium name="RefSeq"/>
        </authorList>
    </citation>
    <scope>IDENTIFICATION</scope>
</reference>
<evidence type="ECO:0000256" key="3">
    <source>
        <dbReference type="ARBA" id="ARBA00022723"/>
    </source>
</evidence>
<feature type="compositionally biased region" description="Basic and acidic residues" evidence="11">
    <location>
        <begin position="173"/>
        <end position="189"/>
    </location>
</feature>
<dbReference type="KEGG" id="osn:115225828"/>
<evidence type="ECO:0000256" key="2">
    <source>
        <dbReference type="ARBA" id="ARBA00007269"/>
    </source>
</evidence>
<evidence type="ECO:0000256" key="10">
    <source>
        <dbReference type="PROSITE-ProRule" id="PRU00175"/>
    </source>
</evidence>
<dbReference type="Gene3D" id="3.30.1370.50">
    <property type="entry name" value="R3H-like domain"/>
    <property type="match status" value="1"/>
</dbReference>
<keyword evidence="6" id="KW-0862">Zinc</keyword>
<feature type="compositionally biased region" description="Basic and acidic residues" evidence="11">
    <location>
        <begin position="377"/>
        <end position="396"/>
    </location>
</feature>
<feature type="compositionally biased region" description="Polar residues" evidence="11">
    <location>
        <begin position="112"/>
        <end position="122"/>
    </location>
</feature>
<accession>A0A6P7TTJ2</accession>
<dbReference type="InterPro" id="IPR001374">
    <property type="entry name" value="R3H_dom"/>
</dbReference>
<evidence type="ECO:0000313" key="15">
    <source>
        <dbReference type="RefSeq" id="XP_029652657.1"/>
    </source>
</evidence>
<comment type="subcellular location">
    <subcellularLocation>
        <location evidence="1">Nucleus</location>
    </subcellularLocation>
</comment>
<feature type="compositionally biased region" description="Basic and acidic residues" evidence="11">
    <location>
        <begin position="80"/>
        <end position="107"/>
    </location>
</feature>
<keyword evidence="4" id="KW-0677">Repeat</keyword>
<feature type="compositionally biased region" description="Basic and acidic residues" evidence="11">
    <location>
        <begin position="303"/>
        <end position="339"/>
    </location>
</feature>
<dbReference type="PROSITE" id="PS50089">
    <property type="entry name" value="ZF_RING_2"/>
    <property type="match status" value="1"/>
</dbReference>
<keyword evidence="9" id="KW-0539">Nucleus</keyword>
<dbReference type="CDD" id="cd06008">
    <property type="entry name" value="NF-X1-zinc-finger"/>
    <property type="match status" value="7"/>
</dbReference>
<feature type="compositionally biased region" description="Acidic residues" evidence="11">
    <location>
        <begin position="397"/>
        <end position="411"/>
    </location>
</feature>
<sequence>MANPDQFANQRFYPGHISRSPPSVAPAYSNSQLNSAAPVFVPNEHYHAINSNVHPDGYSAQAMGLPAYAHYGQFPGHQQNPREKHNMPRHQRENTEKRAPKFHNPDRKRGRSYSQYPQNNVRAPNRGAHSYRMDNRNGSKFNENNGAEIVDINRSSWSNQKNYYRGSANPKSKWNEPKHSKDGYQHDGAWPHEYHNKKQHPPLGQRNHNLSFERNVYYYSGEPQNSAALVVSDDRTPHWGHLGVAHNRSATLDETNERMTTMALSMPSNMSLQENFHTTDSSYQSKPRHKHVSNNYSRNGRNWYDKSGDRNPNKERAPSHTKDNFSGNHDRMAKPESLPKNKQSSRYAPRPARHSEEFRQVRSHDRNYQRPSVPWKAKKDYNKERNRRESLDKKEYEDDDEDSANEMDDENQRDLLSQQLRNCKYECMVCCCIVYPDAPIWSCMHCYNVFHMPCIKKWALSPAAAVVTDDNKGWRCPVCQAVSNHIPRQYRCFCGKAVNPQWNHYDTPHCCGEPCRKKRNQFCPHLCTLSCHPGPCPSCHLNVTKKCICGKKSQLMKCGLSNVFQCEEVCAKPFSCAVHSCLKVCHSGDCGDCEVVIQQKCFCKKSERLLDCIKNSAEDSVSYSCAELCKKPLDCGHHTCEEICHSDRCLPCPYTPSSVTHCPCGHTPIAELSDQPRTSCSDPIPTCDKLCNKPLSCGTDESHHLCPRTCHTGPCGPCDKTMSVQCRCKAQEKDFPCSEALAFNENKPFLCNRKCNKKRRCGKHKCTQQCCVRDMHECERECRQMLSCGLHRCESLCHRGNCAPCLLASFEELTCYCGYEVIHPPVPCGTKPPACSRPCTKTHSCDHPVHHNCNMDDVCPPCTVLTTKMCKGQHEERHNIPCHITDISCGMPCNKVLPCVQHKCKKVCHKDRCQSDAEQCSQPCQKPRAACGHPCNTPCHPDKPCPKVACKQQVAVKCPCGLRSANVQCLLGDENLLTNFAKMTLVDLNNATSGSDVDITKFSRLKSGLRQLECNEECSIRERNRRLALALEIKNPDLSSKLGSPSYSQFLKDFAKHNGPVIVSVEKALTDLVQSTKQMKQNYRSHSFSPMNREHRKVVHEMAEHFGCTTESYDNEPNRNVVAIARKDKCWMPSVTLTALLQKERKVLLPISSYKHEEKDKKSQDSKQGCVVLSKGSYQSVVGNSAKPESKPIIDYFDMET</sequence>
<evidence type="ECO:0000256" key="1">
    <source>
        <dbReference type="ARBA" id="ARBA00004123"/>
    </source>
</evidence>
<dbReference type="PROSITE" id="PS51061">
    <property type="entry name" value="R3H"/>
    <property type="match status" value="1"/>
</dbReference>
<keyword evidence="5 10" id="KW-0863">Zinc-finger</keyword>
<dbReference type="GO" id="GO:0000122">
    <property type="term" value="P:negative regulation of transcription by RNA polymerase II"/>
    <property type="evidence" value="ECO:0007669"/>
    <property type="project" value="TreeGrafter"/>
</dbReference>
<dbReference type="PANTHER" id="PTHR12360">
    <property type="entry name" value="NUCLEAR TRANSCRIPTION FACTOR, X-BOX BINDING 1 NFX1"/>
    <property type="match status" value="1"/>
</dbReference>
<evidence type="ECO:0000313" key="16">
    <source>
        <dbReference type="RefSeq" id="XP_036370586.1"/>
    </source>
</evidence>
<evidence type="ECO:0000256" key="7">
    <source>
        <dbReference type="ARBA" id="ARBA00023015"/>
    </source>
</evidence>
<feature type="region of interest" description="Disordered" evidence="11">
    <location>
        <begin position="70"/>
        <end position="147"/>
    </location>
</feature>
<dbReference type="Pfam" id="PF01424">
    <property type="entry name" value="R3H"/>
    <property type="match status" value="1"/>
</dbReference>
<keyword evidence="7" id="KW-0805">Transcription regulation</keyword>
<organism evidence="14 15">
    <name type="scientific">Octopus sinensis</name>
    <name type="common">East Asian common octopus</name>
    <dbReference type="NCBI Taxonomy" id="2607531"/>
    <lineage>
        <taxon>Eukaryota</taxon>
        <taxon>Metazoa</taxon>
        <taxon>Spiralia</taxon>
        <taxon>Lophotrochozoa</taxon>
        <taxon>Mollusca</taxon>
        <taxon>Cephalopoda</taxon>
        <taxon>Coleoidea</taxon>
        <taxon>Octopodiformes</taxon>
        <taxon>Octopoda</taxon>
        <taxon>Incirrata</taxon>
        <taxon>Octopodidae</taxon>
        <taxon>Octopus</taxon>
    </lineage>
</organism>
<feature type="compositionally biased region" description="Polar residues" evidence="11">
    <location>
        <begin position="276"/>
        <end position="285"/>
    </location>
</feature>
<dbReference type="PANTHER" id="PTHR12360:SF12">
    <property type="entry name" value="TRANSCRIPTIONAL REPRESSOR NF-X1"/>
    <property type="match status" value="1"/>
</dbReference>
<evidence type="ECO:0000256" key="6">
    <source>
        <dbReference type="ARBA" id="ARBA00022833"/>
    </source>
</evidence>
<dbReference type="GO" id="GO:0005634">
    <property type="term" value="C:nucleus"/>
    <property type="evidence" value="ECO:0007669"/>
    <property type="project" value="UniProtKB-SubCell"/>
</dbReference>
<dbReference type="SUPFAM" id="SSF82708">
    <property type="entry name" value="R3H domain"/>
    <property type="match status" value="1"/>
</dbReference>
<feature type="domain" description="R3H" evidence="13">
    <location>
        <begin position="1059"/>
        <end position="1127"/>
    </location>
</feature>
<dbReference type="AlphaFoldDB" id="A0A6P7TTJ2"/>
<keyword evidence="3" id="KW-0479">Metal-binding</keyword>
<evidence type="ECO:0000313" key="14">
    <source>
        <dbReference type="Proteomes" id="UP000515154"/>
    </source>
</evidence>
<evidence type="ECO:0000259" key="12">
    <source>
        <dbReference type="PROSITE" id="PS50089"/>
    </source>
</evidence>
<feature type="compositionally biased region" description="Basic and acidic residues" evidence="11">
    <location>
        <begin position="353"/>
        <end position="368"/>
    </location>
</feature>
<dbReference type="CDD" id="cd16696">
    <property type="entry name" value="RING-CH-C4HC3_NFX1"/>
    <property type="match status" value="1"/>
</dbReference>
<feature type="domain" description="RING-type" evidence="12">
    <location>
        <begin position="427"/>
        <end position="480"/>
    </location>
</feature>
<dbReference type="GO" id="GO:0000981">
    <property type="term" value="F:DNA-binding transcription factor activity, RNA polymerase II-specific"/>
    <property type="evidence" value="ECO:0007669"/>
    <property type="project" value="TreeGrafter"/>
</dbReference>
<feature type="region of interest" description="Disordered" evidence="11">
    <location>
        <begin position="1"/>
        <end position="29"/>
    </location>
</feature>
<dbReference type="InterPro" id="IPR036867">
    <property type="entry name" value="R3H_dom_sf"/>
</dbReference>
<dbReference type="InterPro" id="IPR000967">
    <property type="entry name" value="Znf_NFX1"/>
</dbReference>
<protein>
    <submittedName>
        <fullName evidence="15 16">Transcriptional repressor NF-X1</fullName>
    </submittedName>
</protein>
<comment type="similarity">
    <text evidence="2">Belongs to the NFX1 family.</text>
</comment>
<dbReference type="GO" id="GO:0000977">
    <property type="term" value="F:RNA polymerase II transcription regulatory region sequence-specific DNA binding"/>
    <property type="evidence" value="ECO:0007669"/>
    <property type="project" value="TreeGrafter"/>
</dbReference>
<dbReference type="InterPro" id="IPR001841">
    <property type="entry name" value="Znf_RING"/>
</dbReference>
<evidence type="ECO:0000256" key="11">
    <source>
        <dbReference type="SAM" id="MobiDB-lite"/>
    </source>
</evidence>
<keyword evidence="8" id="KW-0804">Transcription</keyword>
<keyword evidence="14" id="KW-1185">Reference proteome</keyword>
<dbReference type="SMART" id="SM00393">
    <property type="entry name" value="R3H"/>
    <property type="match status" value="1"/>
</dbReference>
<proteinExistence type="inferred from homology"/>
<dbReference type="Proteomes" id="UP000515154">
    <property type="component" value="Linkage group LG28"/>
</dbReference>
<dbReference type="Pfam" id="PF01422">
    <property type="entry name" value="zf-NF-X1"/>
    <property type="match status" value="7"/>
</dbReference>
<evidence type="ECO:0000256" key="9">
    <source>
        <dbReference type="ARBA" id="ARBA00023242"/>
    </source>
</evidence>
<dbReference type="SMART" id="SM00438">
    <property type="entry name" value="ZnF_NFX"/>
    <property type="match status" value="9"/>
</dbReference>
<dbReference type="InterPro" id="IPR034078">
    <property type="entry name" value="NFX1_fam"/>
</dbReference>
<evidence type="ECO:0000256" key="5">
    <source>
        <dbReference type="ARBA" id="ARBA00022771"/>
    </source>
</evidence>
<evidence type="ECO:0000259" key="13">
    <source>
        <dbReference type="PROSITE" id="PS51061"/>
    </source>
</evidence>
<feature type="region of interest" description="Disordered" evidence="11">
    <location>
        <begin position="276"/>
        <end position="411"/>
    </location>
</feature>
<name>A0A6P7TTJ2_9MOLL</name>
<dbReference type="RefSeq" id="XP_029652657.1">
    <property type="nucleotide sequence ID" value="XM_029796797.2"/>
</dbReference>
<evidence type="ECO:0000256" key="4">
    <source>
        <dbReference type="ARBA" id="ARBA00022737"/>
    </source>
</evidence>
<feature type="region of interest" description="Disordered" evidence="11">
    <location>
        <begin position="161"/>
        <end position="189"/>
    </location>
</feature>
<gene>
    <name evidence="15 16" type="primary">LOC115225828</name>
</gene>